<comment type="caution">
    <text evidence="1">The sequence shown here is derived from an EMBL/GenBank/DDBJ whole genome shotgun (WGS) entry which is preliminary data.</text>
</comment>
<evidence type="ECO:0008006" key="3">
    <source>
        <dbReference type="Google" id="ProtNLM"/>
    </source>
</evidence>
<evidence type="ECO:0000313" key="1">
    <source>
        <dbReference type="EMBL" id="VUC27948.1"/>
    </source>
</evidence>
<reference evidence="1 2" key="1">
    <citation type="submission" date="2019-06" db="EMBL/GenBank/DDBJ databases">
        <authorList>
            <person name="Broberg M."/>
        </authorList>
    </citation>
    <scope>NUCLEOTIDE SEQUENCE [LARGE SCALE GENOMIC DNA]</scope>
</reference>
<proteinExistence type="predicted"/>
<sequence>MVRTRSQWRAAASASRLSPELLRMTFAWFCPHCRHDMVEWQNWADPDMDERNRQDFRSLFDLCQVSLAFSNAAQQVLYHSVDTHYLPATRSRPRLEQFLRTIAARPDLAHSVKSVSLDSVSPESLDFFTSRDAFYRCARALGINAPDIWHQAEHAYQSNPMTQHQGYKAFFFVNADPGSWAQYPSMPFLASQLLTMLVALLPNLSYFKVDTNLTELDLSRETSNAIGLTRLPLKTLDTKTPFKFLLELSPDIGTLVCRSGRSFESLPNVQSLPSVQSLVVDSLSMDRLTIQSVVSACIGHLSNFTFRGASVTLGDIVQALSTEKLCASLESIHIDCRQQVHTLHTRNRTTPSFRSFLNLRTLFLSISLLGSDTGLDNQALVGILPDNITSLTLVGNEQGSPSVRFRDRLVGLAEAKANASVLKNLSWVRCDVFEACDQYVKDLFEQVGVDFSYQKFPRSHGGLELDLLNEFAFMYEPALPFPMPLPQSDDDDDL</sequence>
<name>A0ABY6UDK4_BIOOC</name>
<protein>
    <recommendedName>
        <fullName evidence="3">F-box domain-containing protein</fullName>
    </recommendedName>
</protein>
<dbReference type="Proteomes" id="UP000766486">
    <property type="component" value="Unassembled WGS sequence"/>
</dbReference>
<keyword evidence="2" id="KW-1185">Reference proteome</keyword>
<dbReference type="EMBL" id="CABFNS010000777">
    <property type="protein sequence ID" value="VUC27948.1"/>
    <property type="molecule type" value="Genomic_DNA"/>
</dbReference>
<dbReference type="SUPFAM" id="SSF52047">
    <property type="entry name" value="RNI-like"/>
    <property type="match status" value="1"/>
</dbReference>
<evidence type="ECO:0000313" key="2">
    <source>
        <dbReference type="Proteomes" id="UP000766486"/>
    </source>
</evidence>
<accession>A0ABY6UDK4</accession>
<organism evidence="1 2">
    <name type="scientific">Bionectria ochroleuca</name>
    <name type="common">Gliocladium roseum</name>
    <dbReference type="NCBI Taxonomy" id="29856"/>
    <lineage>
        <taxon>Eukaryota</taxon>
        <taxon>Fungi</taxon>
        <taxon>Dikarya</taxon>
        <taxon>Ascomycota</taxon>
        <taxon>Pezizomycotina</taxon>
        <taxon>Sordariomycetes</taxon>
        <taxon>Hypocreomycetidae</taxon>
        <taxon>Hypocreales</taxon>
        <taxon>Bionectriaceae</taxon>
        <taxon>Clonostachys</taxon>
    </lineage>
</organism>
<gene>
    <name evidence="1" type="ORF">CLO192961_LOCUS222485</name>
</gene>